<name>A0ABQ3KC91_9DEIO</name>
<protein>
    <submittedName>
        <fullName evidence="1">Uncharacterized protein</fullName>
    </submittedName>
</protein>
<keyword evidence="2" id="KW-1185">Reference proteome</keyword>
<evidence type="ECO:0000313" key="1">
    <source>
        <dbReference type="EMBL" id="GHG12654.1"/>
    </source>
</evidence>
<gene>
    <name evidence="1" type="ORF">GCM10017783_25840</name>
</gene>
<sequence>MNITDALDIFRQNVPGTLLTQVDAAPLPSLSFQLTNPEEIMAICQHAKLPLALYQVMRLDKAAMSFSQNDEKDTDLEPLPTAESLDLSDHPAFGPFMDRLGEPMMLSFFVPYQGQTIVSDVVADWWDDFWAAAETAKADWESQQHHLAEQKRATFATRARQRRELLEQKLPHHPDFIRLAKEYRPRITAMRLVAGEILEKIGENVTWQEDETIRRIAADIKEEAKKK</sequence>
<accession>A0ABQ3KC91</accession>
<organism evidence="1 2">
    <name type="scientific">Deinococcus piscis</name>
    <dbReference type="NCBI Taxonomy" id="394230"/>
    <lineage>
        <taxon>Bacteria</taxon>
        <taxon>Thermotogati</taxon>
        <taxon>Deinococcota</taxon>
        <taxon>Deinococci</taxon>
        <taxon>Deinococcales</taxon>
        <taxon>Deinococcaceae</taxon>
        <taxon>Deinococcus</taxon>
    </lineage>
</organism>
<dbReference type="RefSeq" id="WP_013615863.1">
    <property type="nucleotide sequence ID" value="NZ_BNAL01000064.1"/>
</dbReference>
<dbReference type="EMBL" id="BNAL01000064">
    <property type="protein sequence ID" value="GHG12654.1"/>
    <property type="molecule type" value="Genomic_DNA"/>
</dbReference>
<dbReference type="Proteomes" id="UP000632154">
    <property type="component" value="Unassembled WGS sequence"/>
</dbReference>
<comment type="caution">
    <text evidence="1">The sequence shown here is derived from an EMBL/GenBank/DDBJ whole genome shotgun (WGS) entry which is preliminary data.</text>
</comment>
<proteinExistence type="predicted"/>
<reference evidence="2" key="1">
    <citation type="journal article" date="2019" name="Int. J. Syst. Evol. Microbiol.">
        <title>The Global Catalogue of Microorganisms (GCM) 10K type strain sequencing project: providing services to taxonomists for standard genome sequencing and annotation.</title>
        <authorList>
            <consortium name="The Broad Institute Genomics Platform"/>
            <consortium name="The Broad Institute Genome Sequencing Center for Infectious Disease"/>
            <person name="Wu L."/>
            <person name="Ma J."/>
        </authorList>
    </citation>
    <scope>NUCLEOTIDE SEQUENCE [LARGE SCALE GENOMIC DNA]</scope>
    <source>
        <strain evidence="2">CGMCC 1.18439</strain>
    </source>
</reference>
<evidence type="ECO:0000313" key="2">
    <source>
        <dbReference type="Proteomes" id="UP000632154"/>
    </source>
</evidence>